<dbReference type="Proteomes" id="UP000550508">
    <property type="component" value="Unassembled WGS sequence"/>
</dbReference>
<dbReference type="AlphaFoldDB" id="A0A849VTZ6"/>
<proteinExistence type="inferred from homology"/>
<evidence type="ECO:0000256" key="3">
    <source>
        <dbReference type="ARBA" id="ARBA00023001"/>
    </source>
</evidence>
<evidence type="ECO:0000256" key="5">
    <source>
        <dbReference type="ARBA" id="ARBA00023295"/>
    </source>
</evidence>
<keyword evidence="2 7" id="KW-0378">Hydrolase</keyword>
<dbReference type="InterPro" id="IPR001547">
    <property type="entry name" value="Glyco_hydro_5"/>
</dbReference>
<dbReference type="GO" id="GO:0030245">
    <property type="term" value="P:cellulose catabolic process"/>
    <property type="evidence" value="ECO:0007669"/>
    <property type="project" value="UniProtKB-KW"/>
</dbReference>
<evidence type="ECO:0000313" key="11">
    <source>
        <dbReference type="Proteomes" id="UP000550508"/>
    </source>
</evidence>
<dbReference type="Gene3D" id="3.20.20.80">
    <property type="entry name" value="Glycosidases"/>
    <property type="match status" value="1"/>
</dbReference>
<gene>
    <name evidence="10" type="ORF">HQ945_13975</name>
</gene>
<feature type="transmembrane region" description="Helical" evidence="8">
    <location>
        <begin position="30"/>
        <end position="53"/>
    </location>
</feature>
<dbReference type="GO" id="GO:0009986">
    <property type="term" value="C:cell surface"/>
    <property type="evidence" value="ECO:0007669"/>
    <property type="project" value="TreeGrafter"/>
</dbReference>
<keyword evidence="11" id="KW-1185">Reference proteome</keyword>
<feature type="domain" description="Glycoside hydrolase family 5" evidence="9">
    <location>
        <begin position="89"/>
        <end position="413"/>
    </location>
</feature>
<protein>
    <submittedName>
        <fullName evidence="10">Cellulase family glycosylhydrolase</fullName>
    </submittedName>
</protein>
<dbReference type="PANTHER" id="PTHR31297">
    <property type="entry name" value="GLUCAN ENDO-1,6-BETA-GLUCOSIDASE B"/>
    <property type="match status" value="1"/>
</dbReference>
<name>A0A849VTZ6_9HYPH</name>
<evidence type="ECO:0000256" key="1">
    <source>
        <dbReference type="ARBA" id="ARBA00005641"/>
    </source>
</evidence>
<sequence>MFSLMVLFFCRVGGHFVQTRMEDVKELAFRLFHVLFAFACLLVTVATASTTAFTMHRGVNLDPWVTWPLPERWDDEEILTNFPEWRRNTGLEDLQAIRKAGFDFVRMPVDPAIFLQDASEERVRKLLAAMLRSIDLLHKAGLKVVVDMHTIPSDKRKIGTNQISSDPALFARYLDLVGRLGRALSITDPALTAFEPFNEPVVDCDLAVYPKWSALLVQLHAAARNALPNHTLVLSGGCWASAYGLIQINPTTVADDNVIWTFHSYEPYILTHQGAGWTGDAMAYVEGLPYPPDRLGEEGFHEVLEEARHRIEKQAPEDKRKALLNNLNEMADGIADDAKALARLNEPFDQADAWSRQYNIAPERIYLGEFGMIRQEYGKNFLMPAEWRAAYMKDVVAAANKRGFPWSVWSWGGAFGITLADDKRVFDPVILEALKAE</sequence>
<dbReference type="EMBL" id="JABUMX010000003">
    <property type="protein sequence ID" value="NTS32364.1"/>
    <property type="molecule type" value="Genomic_DNA"/>
</dbReference>
<dbReference type="Pfam" id="PF00150">
    <property type="entry name" value="Cellulase"/>
    <property type="match status" value="1"/>
</dbReference>
<dbReference type="SUPFAM" id="SSF51445">
    <property type="entry name" value="(Trans)glycosidases"/>
    <property type="match status" value="1"/>
</dbReference>
<evidence type="ECO:0000256" key="7">
    <source>
        <dbReference type="RuleBase" id="RU361153"/>
    </source>
</evidence>
<keyword evidence="8" id="KW-1133">Transmembrane helix</keyword>
<reference evidence="10 11" key="1">
    <citation type="submission" date="2020-05" db="EMBL/GenBank/DDBJ databases">
        <authorList>
            <person name="Kim M.K."/>
        </authorList>
    </citation>
    <scope>NUCLEOTIDE SEQUENCE [LARGE SCALE GENOMIC DNA]</scope>
    <source>
        <strain evidence="10 11">BT25</strain>
    </source>
</reference>
<dbReference type="RefSeq" id="WP_162737251.1">
    <property type="nucleotide sequence ID" value="NZ_JABUMX010000003.1"/>
</dbReference>
<evidence type="ECO:0000256" key="4">
    <source>
        <dbReference type="ARBA" id="ARBA00023277"/>
    </source>
</evidence>
<dbReference type="PANTHER" id="PTHR31297:SF41">
    <property type="entry name" value="ENDOGLUCANASE, PUTATIVE (AFU_ORTHOLOGUE AFUA_5G01830)-RELATED"/>
    <property type="match status" value="1"/>
</dbReference>
<dbReference type="InterPro" id="IPR017853">
    <property type="entry name" value="GH"/>
</dbReference>
<keyword evidence="3" id="KW-0136">Cellulose degradation</keyword>
<evidence type="ECO:0000259" key="9">
    <source>
        <dbReference type="Pfam" id="PF00150"/>
    </source>
</evidence>
<keyword evidence="8" id="KW-0812">Transmembrane</keyword>
<keyword evidence="6" id="KW-0624">Polysaccharide degradation</keyword>
<dbReference type="GO" id="GO:0008422">
    <property type="term" value="F:beta-glucosidase activity"/>
    <property type="evidence" value="ECO:0007669"/>
    <property type="project" value="TreeGrafter"/>
</dbReference>
<evidence type="ECO:0000313" key="10">
    <source>
        <dbReference type="EMBL" id="NTS32364.1"/>
    </source>
</evidence>
<keyword evidence="4" id="KW-0119">Carbohydrate metabolism</keyword>
<comment type="similarity">
    <text evidence="1 7">Belongs to the glycosyl hydrolase 5 (cellulase A) family.</text>
</comment>
<evidence type="ECO:0000256" key="6">
    <source>
        <dbReference type="ARBA" id="ARBA00023326"/>
    </source>
</evidence>
<dbReference type="GO" id="GO:0005576">
    <property type="term" value="C:extracellular region"/>
    <property type="evidence" value="ECO:0007669"/>
    <property type="project" value="TreeGrafter"/>
</dbReference>
<comment type="caution">
    <text evidence="10">The sequence shown here is derived from an EMBL/GenBank/DDBJ whole genome shotgun (WGS) entry which is preliminary data.</text>
</comment>
<evidence type="ECO:0000256" key="8">
    <source>
        <dbReference type="SAM" id="Phobius"/>
    </source>
</evidence>
<evidence type="ECO:0000256" key="2">
    <source>
        <dbReference type="ARBA" id="ARBA00022801"/>
    </source>
</evidence>
<keyword evidence="5 7" id="KW-0326">Glycosidase</keyword>
<keyword evidence="8" id="KW-0472">Membrane</keyword>
<dbReference type="InterPro" id="IPR050386">
    <property type="entry name" value="Glycosyl_hydrolase_5"/>
</dbReference>
<accession>A0A849VTZ6</accession>
<organism evidence="10 11">
    <name type="scientific">Phyllobacterium pellucidum</name>
    <dbReference type="NCBI Taxonomy" id="2740464"/>
    <lineage>
        <taxon>Bacteria</taxon>
        <taxon>Pseudomonadati</taxon>
        <taxon>Pseudomonadota</taxon>
        <taxon>Alphaproteobacteria</taxon>
        <taxon>Hyphomicrobiales</taxon>
        <taxon>Phyllobacteriaceae</taxon>
        <taxon>Phyllobacterium</taxon>
    </lineage>
</organism>